<dbReference type="OrthoDB" id="9774146at2"/>
<feature type="transmembrane region" description="Helical" evidence="12">
    <location>
        <begin position="165"/>
        <end position="188"/>
    </location>
</feature>
<dbReference type="Gene3D" id="6.10.140.1330">
    <property type="match status" value="1"/>
</dbReference>
<dbReference type="PANTHER" id="PTHR10110:SF195">
    <property type="entry name" value="NA(+)_H(+) ANTIPORTER NHAS2"/>
    <property type="match status" value="1"/>
</dbReference>
<feature type="transmembrane region" description="Helical" evidence="12">
    <location>
        <begin position="234"/>
        <end position="267"/>
    </location>
</feature>
<feature type="transmembrane region" description="Helical" evidence="12">
    <location>
        <begin position="200"/>
        <end position="222"/>
    </location>
</feature>
<dbReference type="InterPro" id="IPR006153">
    <property type="entry name" value="Cation/H_exchanger_TM"/>
</dbReference>
<evidence type="ECO:0000256" key="5">
    <source>
        <dbReference type="ARBA" id="ARBA00022475"/>
    </source>
</evidence>
<dbReference type="Pfam" id="PF00999">
    <property type="entry name" value="Na_H_Exchanger"/>
    <property type="match status" value="1"/>
</dbReference>
<evidence type="ECO:0000256" key="7">
    <source>
        <dbReference type="ARBA" id="ARBA00022989"/>
    </source>
</evidence>
<dbReference type="GO" id="GO:0015385">
    <property type="term" value="F:sodium:proton antiporter activity"/>
    <property type="evidence" value="ECO:0007669"/>
    <property type="project" value="InterPro"/>
</dbReference>
<keyword evidence="8" id="KW-0915">Sodium</keyword>
<evidence type="ECO:0000313" key="14">
    <source>
        <dbReference type="EMBL" id="TWR26618.1"/>
    </source>
</evidence>
<evidence type="ECO:0000256" key="11">
    <source>
        <dbReference type="ARBA" id="ARBA00023201"/>
    </source>
</evidence>
<feature type="transmembrane region" description="Helical" evidence="12">
    <location>
        <begin position="132"/>
        <end position="153"/>
    </location>
</feature>
<accession>A0A563U5J8</accession>
<proteinExistence type="inferred from homology"/>
<feature type="transmembrane region" description="Helical" evidence="12">
    <location>
        <begin position="67"/>
        <end position="87"/>
    </location>
</feature>
<keyword evidence="15" id="KW-1185">Reference proteome</keyword>
<dbReference type="GO" id="GO:0051453">
    <property type="term" value="P:regulation of intracellular pH"/>
    <property type="evidence" value="ECO:0007669"/>
    <property type="project" value="TreeGrafter"/>
</dbReference>
<keyword evidence="3" id="KW-0813">Transport</keyword>
<dbReference type="RefSeq" id="WP_146269623.1">
    <property type="nucleotide sequence ID" value="NZ_VOEI01000002.1"/>
</dbReference>
<dbReference type="GO" id="GO:0015386">
    <property type="term" value="F:potassium:proton antiporter activity"/>
    <property type="evidence" value="ECO:0007669"/>
    <property type="project" value="TreeGrafter"/>
</dbReference>
<reference evidence="14 15" key="1">
    <citation type="submission" date="2019-07" db="EMBL/GenBank/DDBJ databases">
        <authorList>
            <person name="Kim J."/>
        </authorList>
    </citation>
    <scope>NUCLEOTIDE SEQUENCE [LARGE SCALE GENOMIC DNA]</scope>
    <source>
        <strain evidence="14 15">MJ1a</strain>
    </source>
</reference>
<evidence type="ECO:0000256" key="10">
    <source>
        <dbReference type="ARBA" id="ARBA00023136"/>
    </source>
</evidence>
<keyword evidence="11" id="KW-0739">Sodium transport</keyword>
<evidence type="ECO:0000256" key="8">
    <source>
        <dbReference type="ARBA" id="ARBA00023053"/>
    </source>
</evidence>
<comment type="subcellular location">
    <subcellularLocation>
        <location evidence="1">Cell membrane</location>
        <topology evidence="1">Multi-pass membrane protein</topology>
    </subcellularLocation>
</comment>
<evidence type="ECO:0000256" key="1">
    <source>
        <dbReference type="ARBA" id="ARBA00004651"/>
    </source>
</evidence>
<evidence type="ECO:0000256" key="9">
    <source>
        <dbReference type="ARBA" id="ARBA00023065"/>
    </source>
</evidence>
<feature type="transmembrane region" description="Helical" evidence="12">
    <location>
        <begin position="381"/>
        <end position="402"/>
    </location>
</feature>
<dbReference type="PANTHER" id="PTHR10110">
    <property type="entry name" value="SODIUM/HYDROGEN EXCHANGER"/>
    <property type="match status" value="1"/>
</dbReference>
<keyword evidence="5" id="KW-1003">Cell membrane</keyword>
<protein>
    <submittedName>
        <fullName evidence="14">Sodium:proton antiporter</fullName>
    </submittedName>
</protein>
<comment type="similarity">
    <text evidence="2">Belongs to the monovalent cation:proton antiporter 1 (CPA1) transporter (TC 2.A.36) family.</text>
</comment>
<dbReference type="AlphaFoldDB" id="A0A563U5J8"/>
<dbReference type="EMBL" id="VOEI01000002">
    <property type="protein sequence ID" value="TWR26618.1"/>
    <property type="molecule type" value="Genomic_DNA"/>
</dbReference>
<feature type="domain" description="Cation/H+ exchanger transmembrane" evidence="13">
    <location>
        <begin position="12"/>
        <end position="404"/>
    </location>
</feature>
<feature type="transmembrane region" description="Helical" evidence="12">
    <location>
        <begin position="317"/>
        <end position="342"/>
    </location>
</feature>
<feature type="transmembrane region" description="Helical" evidence="12">
    <location>
        <begin position="99"/>
        <end position="120"/>
    </location>
</feature>
<evidence type="ECO:0000256" key="6">
    <source>
        <dbReference type="ARBA" id="ARBA00022692"/>
    </source>
</evidence>
<sequence length="416" mass="45602">MHLFFIIALLVILSALYSYINARWLKLPGTIGIMSLAIIGSLITIVIDKLDPSIADYLTMLAKNINFSRTVLNILLGFLLFASAFNLDKKRLKKEMRPVFVLSTIGVIISTAIFGSLLYFITNLLKIDMPYIYCLLFGALISPTDPVAVSAIITGSKLPNNLETIISGESLFNDGIGLVLFITLLEITQSGVNNVDFGKAVILFVQEVFGGIALGAITGFLAHRLMKSIDDFQTVVLVSFALVMANSLIATYLHLSIPLAVVTAGLFAGGRSINVDKTDRSHQALEKFWTLIDELLNTMLFVMIGLQMVNFPFLQHYWLSGALGIALILIARWGSIMLPLTFLRRSLNVNYGSINILTWAGLRGGISIALALSLPTSEYKHFILAGTYFIVIFSIIVQGLTLNKVINAIYKNGPES</sequence>
<evidence type="ECO:0000256" key="4">
    <source>
        <dbReference type="ARBA" id="ARBA00022449"/>
    </source>
</evidence>
<dbReference type="GO" id="GO:0098719">
    <property type="term" value="P:sodium ion import across plasma membrane"/>
    <property type="evidence" value="ECO:0007669"/>
    <property type="project" value="TreeGrafter"/>
</dbReference>
<feature type="transmembrane region" description="Helical" evidence="12">
    <location>
        <begin position="28"/>
        <end position="47"/>
    </location>
</feature>
<comment type="caution">
    <text evidence="14">The sequence shown here is derived from an EMBL/GenBank/DDBJ whole genome shotgun (WGS) entry which is preliminary data.</text>
</comment>
<evidence type="ECO:0000259" key="13">
    <source>
        <dbReference type="Pfam" id="PF00999"/>
    </source>
</evidence>
<name>A0A563U5J8_9SPHI</name>
<organism evidence="14 15">
    <name type="scientific">Mucilaginibacter achroorhodeus</name>
    <dbReference type="NCBI Taxonomy" id="2599294"/>
    <lineage>
        <taxon>Bacteria</taxon>
        <taxon>Pseudomonadati</taxon>
        <taxon>Bacteroidota</taxon>
        <taxon>Sphingobacteriia</taxon>
        <taxon>Sphingobacteriales</taxon>
        <taxon>Sphingobacteriaceae</taxon>
        <taxon>Mucilaginibacter</taxon>
    </lineage>
</organism>
<evidence type="ECO:0000256" key="12">
    <source>
        <dbReference type="SAM" id="Phobius"/>
    </source>
</evidence>
<feature type="transmembrane region" description="Helical" evidence="12">
    <location>
        <begin position="354"/>
        <end position="375"/>
    </location>
</feature>
<evidence type="ECO:0000313" key="15">
    <source>
        <dbReference type="Proteomes" id="UP000318010"/>
    </source>
</evidence>
<evidence type="ECO:0000256" key="3">
    <source>
        <dbReference type="ARBA" id="ARBA00022448"/>
    </source>
</evidence>
<dbReference type="Proteomes" id="UP000318010">
    <property type="component" value="Unassembled WGS sequence"/>
</dbReference>
<dbReference type="GO" id="GO:0005886">
    <property type="term" value="C:plasma membrane"/>
    <property type="evidence" value="ECO:0007669"/>
    <property type="project" value="UniProtKB-SubCell"/>
</dbReference>
<keyword evidence="9" id="KW-0406">Ion transport</keyword>
<evidence type="ECO:0000256" key="2">
    <source>
        <dbReference type="ARBA" id="ARBA00007367"/>
    </source>
</evidence>
<keyword evidence="10 12" id="KW-0472">Membrane</keyword>
<keyword evidence="6 12" id="KW-0812">Transmembrane</keyword>
<keyword evidence="7 12" id="KW-1133">Transmembrane helix</keyword>
<keyword evidence="4" id="KW-0050">Antiport</keyword>
<gene>
    <name evidence="14" type="ORF">FPZ42_06150</name>
</gene>
<dbReference type="InterPro" id="IPR018422">
    <property type="entry name" value="Cation/H_exchanger_CPA1"/>
</dbReference>